<dbReference type="InterPro" id="IPR052519">
    <property type="entry name" value="Euk-type_GlcNAc_Kinase"/>
</dbReference>
<dbReference type="Gene3D" id="3.30.420.40">
    <property type="match status" value="2"/>
</dbReference>
<dbReference type="EMBL" id="CP070608">
    <property type="protein sequence ID" value="QSE96244.1"/>
    <property type="molecule type" value="Genomic_DNA"/>
</dbReference>
<dbReference type="InterPro" id="IPR043129">
    <property type="entry name" value="ATPase_NBD"/>
</dbReference>
<dbReference type="PANTHER" id="PTHR43190">
    <property type="entry name" value="N-ACETYL-D-GLUCOSAMINE KINASE"/>
    <property type="match status" value="1"/>
</dbReference>
<accession>A0A974WEN7</accession>
<dbReference type="SUPFAM" id="SSF53067">
    <property type="entry name" value="Actin-like ATPase domain"/>
    <property type="match status" value="2"/>
</dbReference>
<dbReference type="Gene3D" id="1.10.720.160">
    <property type="match status" value="1"/>
</dbReference>
<proteinExistence type="predicted"/>
<dbReference type="RefSeq" id="WP_205720761.1">
    <property type="nucleotide sequence ID" value="NZ_CP070608.1"/>
</dbReference>
<dbReference type="Proteomes" id="UP000662783">
    <property type="component" value="Chromosome"/>
</dbReference>
<evidence type="ECO:0000313" key="2">
    <source>
        <dbReference type="Proteomes" id="UP000662783"/>
    </source>
</evidence>
<dbReference type="CDD" id="cd24079">
    <property type="entry name" value="ASKHA_NBD_PG1100-like"/>
    <property type="match status" value="1"/>
</dbReference>
<dbReference type="KEGG" id="fuv:JR347_11540"/>
<dbReference type="AlphaFoldDB" id="A0A974WEN7"/>
<gene>
    <name evidence="1" type="ORF">JR347_11540</name>
</gene>
<evidence type="ECO:0000313" key="1">
    <source>
        <dbReference type="EMBL" id="QSE96244.1"/>
    </source>
</evidence>
<name>A0A974WEN7_9BACT</name>
<sequence length="283" mass="31868">MILIGVSGSSKCDWQLVEDETTISQFSTGGLNPIFHSEDEIYEIVSNLKETKDKAIEVIYIYSAGCGSKSFQNSVLRACSKAFPKSHHYVNHDIVASALATYEGVPSIACILGTGSNACYFDGDIVRQETPALDYVLGDEGGGSNYGKQLLKAYLYKQLPKDIDKAFTDEYGLTKEVILENVYMKPYPNVYLASFMKFIQNNKDHEYFQAMIKQGMTDFMDYFILPLDKYKSVKTHFTGSIAQIFEAELRAVAKDKGVEVGKIIKEPINDLVRYHINKRYKKS</sequence>
<organism evidence="1 2">
    <name type="scientific">Fulvivirga lutea</name>
    <dbReference type="NCBI Taxonomy" id="2810512"/>
    <lineage>
        <taxon>Bacteria</taxon>
        <taxon>Pseudomonadati</taxon>
        <taxon>Bacteroidota</taxon>
        <taxon>Cytophagia</taxon>
        <taxon>Cytophagales</taxon>
        <taxon>Fulvivirgaceae</taxon>
        <taxon>Fulvivirga</taxon>
    </lineage>
</organism>
<dbReference type="PANTHER" id="PTHR43190:SF3">
    <property type="entry name" value="N-ACETYL-D-GLUCOSAMINE KINASE"/>
    <property type="match status" value="1"/>
</dbReference>
<reference evidence="1" key="1">
    <citation type="submission" date="2021-02" db="EMBL/GenBank/DDBJ databases">
        <title>Fulvivirga sp. S481 isolated from sea water.</title>
        <authorList>
            <person name="Bae S.S."/>
            <person name="Baek K."/>
        </authorList>
    </citation>
    <scope>NUCLEOTIDE SEQUENCE</scope>
    <source>
        <strain evidence="1">S481</strain>
    </source>
</reference>
<keyword evidence="2" id="KW-1185">Reference proteome</keyword>
<protein>
    <recommendedName>
        <fullName evidence="3">N-acetylglucosamine kinase</fullName>
    </recommendedName>
</protein>
<evidence type="ECO:0008006" key="3">
    <source>
        <dbReference type="Google" id="ProtNLM"/>
    </source>
</evidence>